<gene>
    <name evidence="2" type="primary">Vigan.03G264000</name>
    <name evidence="2" type="ORF">VIGAN_03264000</name>
</gene>
<name>A0A0S3RPX5_PHAAN</name>
<evidence type="ECO:0000313" key="2">
    <source>
        <dbReference type="EMBL" id="BAT82600.1"/>
    </source>
</evidence>
<dbReference type="Proteomes" id="UP000291084">
    <property type="component" value="Chromosome 3"/>
</dbReference>
<dbReference type="AlphaFoldDB" id="A0A0S3RPX5"/>
<feature type="chain" id="PRO_5006617354" description="Secreted protein" evidence="1">
    <location>
        <begin position="17"/>
        <end position="78"/>
    </location>
</feature>
<proteinExistence type="predicted"/>
<dbReference type="EMBL" id="AP015036">
    <property type="protein sequence ID" value="BAT82600.1"/>
    <property type="molecule type" value="Genomic_DNA"/>
</dbReference>
<feature type="signal peptide" evidence="1">
    <location>
        <begin position="1"/>
        <end position="16"/>
    </location>
</feature>
<evidence type="ECO:0000313" key="3">
    <source>
        <dbReference type="Proteomes" id="UP000291084"/>
    </source>
</evidence>
<organism evidence="2 3">
    <name type="scientific">Vigna angularis var. angularis</name>
    <dbReference type="NCBI Taxonomy" id="157739"/>
    <lineage>
        <taxon>Eukaryota</taxon>
        <taxon>Viridiplantae</taxon>
        <taxon>Streptophyta</taxon>
        <taxon>Embryophyta</taxon>
        <taxon>Tracheophyta</taxon>
        <taxon>Spermatophyta</taxon>
        <taxon>Magnoliopsida</taxon>
        <taxon>eudicotyledons</taxon>
        <taxon>Gunneridae</taxon>
        <taxon>Pentapetalae</taxon>
        <taxon>rosids</taxon>
        <taxon>fabids</taxon>
        <taxon>Fabales</taxon>
        <taxon>Fabaceae</taxon>
        <taxon>Papilionoideae</taxon>
        <taxon>50 kb inversion clade</taxon>
        <taxon>NPAAA clade</taxon>
        <taxon>indigoferoid/millettioid clade</taxon>
        <taxon>Phaseoleae</taxon>
        <taxon>Vigna</taxon>
    </lineage>
</organism>
<keyword evidence="1" id="KW-0732">Signal</keyword>
<feature type="non-terminal residue" evidence="2">
    <location>
        <position position="1"/>
    </location>
</feature>
<reference evidence="2 3" key="1">
    <citation type="journal article" date="2015" name="Sci. Rep.">
        <title>The power of single molecule real-time sequencing technology in the de novo assembly of a eukaryotic genome.</title>
        <authorList>
            <person name="Sakai H."/>
            <person name="Naito K."/>
            <person name="Ogiso-Tanaka E."/>
            <person name="Takahashi Y."/>
            <person name="Iseki K."/>
            <person name="Muto C."/>
            <person name="Satou K."/>
            <person name="Teruya K."/>
            <person name="Shiroma A."/>
            <person name="Shimoji M."/>
            <person name="Hirano T."/>
            <person name="Itoh T."/>
            <person name="Kaga A."/>
            <person name="Tomooka N."/>
        </authorList>
    </citation>
    <scope>NUCLEOTIDE SEQUENCE [LARGE SCALE GENOMIC DNA]</scope>
    <source>
        <strain evidence="3">cv. Shumari</strain>
    </source>
</reference>
<evidence type="ECO:0008006" key="4">
    <source>
        <dbReference type="Google" id="ProtNLM"/>
    </source>
</evidence>
<keyword evidence="3" id="KW-1185">Reference proteome</keyword>
<accession>A0A0S3RPX5</accession>
<evidence type="ECO:0000256" key="1">
    <source>
        <dbReference type="SAM" id="SignalP"/>
    </source>
</evidence>
<sequence>LCQANILLASILFAVALDHTRKKPTLLPFFFPKHTTEWNLLEPSLMENGIAFAECLALRIMSMISPRNFLFCLVGEMN</sequence>
<protein>
    <recommendedName>
        <fullName evidence="4">Secreted protein</fullName>
    </recommendedName>
</protein>